<evidence type="ECO:0000313" key="3">
    <source>
        <dbReference type="Proteomes" id="UP000013523"/>
    </source>
</evidence>
<dbReference type="HOGENOM" id="CLU_1287458_0_0_9"/>
<dbReference type="Proteomes" id="UP000013523">
    <property type="component" value="Chromosome"/>
</dbReference>
<dbReference type="Pfam" id="PF13529">
    <property type="entry name" value="Peptidase_C39_2"/>
    <property type="match status" value="1"/>
</dbReference>
<dbReference type="Gene3D" id="3.90.70.10">
    <property type="entry name" value="Cysteine proteinases"/>
    <property type="match status" value="1"/>
</dbReference>
<dbReference type="AlphaFoldDB" id="R4K386"/>
<protein>
    <recommendedName>
        <fullName evidence="1">Peptidase C39-like domain-containing protein</fullName>
    </recommendedName>
</protein>
<dbReference type="RefSeq" id="WP_015615874.1">
    <property type="nucleotide sequence ID" value="NC_021182.1"/>
</dbReference>
<organism evidence="2 3">
    <name type="scientific">Clostridium pasteurianum BC1</name>
    <dbReference type="NCBI Taxonomy" id="86416"/>
    <lineage>
        <taxon>Bacteria</taxon>
        <taxon>Bacillati</taxon>
        <taxon>Bacillota</taxon>
        <taxon>Clostridia</taxon>
        <taxon>Eubacteriales</taxon>
        <taxon>Clostridiaceae</taxon>
        <taxon>Clostridium</taxon>
    </lineage>
</organism>
<dbReference type="PATRIC" id="fig|86416.3.peg.2720"/>
<reference evidence="2 3" key="1">
    <citation type="submission" date="2012-01" db="EMBL/GenBank/DDBJ databases">
        <title>Complete sequence of chromosome of Clostridium pasteurianum BC1.</title>
        <authorList>
            <consortium name="US DOE Joint Genome Institute"/>
            <person name="Lucas S."/>
            <person name="Han J."/>
            <person name="Lapidus A."/>
            <person name="Cheng J.-F."/>
            <person name="Goodwin L."/>
            <person name="Pitluck S."/>
            <person name="Peters L."/>
            <person name="Mikhailova N."/>
            <person name="Teshima H."/>
            <person name="Detter J.C."/>
            <person name="Han C."/>
            <person name="Tapia R."/>
            <person name="Land M."/>
            <person name="Hauser L."/>
            <person name="Kyrpides N."/>
            <person name="Ivanova N."/>
            <person name="Pagani I."/>
            <person name="Dunn J."/>
            <person name="Taghavi S."/>
            <person name="Francis A."/>
            <person name="van der Lelie D."/>
            <person name="Woyke T."/>
        </authorList>
    </citation>
    <scope>NUCLEOTIDE SEQUENCE [LARGE SCALE GENOMIC DNA]</scope>
    <source>
        <strain evidence="2 3">BC1</strain>
    </source>
</reference>
<feature type="domain" description="Peptidase C39-like" evidence="1">
    <location>
        <begin position="6"/>
        <end position="140"/>
    </location>
</feature>
<dbReference type="KEGG" id="cpas:Clopa_2733"/>
<keyword evidence="3" id="KW-1185">Reference proteome</keyword>
<dbReference type="OrthoDB" id="5416005at2"/>
<gene>
    <name evidence="2" type="ORF">Clopa_2733</name>
</gene>
<proteinExistence type="predicted"/>
<accession>R4K386</accession>
<dbReference type="EMBL" id="CP003261">
    <property type="protein sequence ID" value="AGK97577.1"/>
    <property type="molecule type" value="Genomic_DNA"/>
</dbReference>
<dbReference type="STRING" id="86416.Clopa_2733"/>
<evidence type="ECO:0000259" key="1">
    <source>
        <dbReference type="Pfam" id="PF13529"/>
    </source>
</evidence>
<name>R4K386_CLOPA</name>
<sequence length="194" mass="23054">MKTPLGYQITEYDCVPTTFINALKYLFQRDEIFPEVIKNIYMYSLDTYNRNGKSGGNGTSYFAVELISNWLNEFSKSHNFKIQCETLESEEINLKTDSKIYECLNNDGVAAVKVYFDPNIYHYVLLTSIDDDYVYVFDPYYRKRNFKDKEIEIIVDKSEIHNRRISKSRFTEKEEKFYAMGLVKERECTLLYKL</sequence>
<dbReference type="eggNOG" id="ENOG502ZCD4">
    <property type="taxonomic scope" value="Bacteria"/>
</dbReference>
<evidence type="ECO:0000313" key="2">
    <source>
        <dbReference type="EMBL" id="AGK97577.1"/>
    </source>
</evidence>
<dbReference type="InterPro" id="IPR039564">
    <property type="entry name" value="Peptidase_C39-like"/>
</dbReference>